<gene>
    <name evidence="1" type="ORF">NCTC9601_02658</name>
</gene>
<reference evidence="1 2" key="1">
    <citation type="submission" date="2018-06" db="EMBL/GenBank/DDBJ databases">
        <authorList>
            <consortium name="Pathogen Informatics"/>
            <person name="Doyle S."/>
        </authorList>
    </citation>
    <scope>NUCLEOTIDE SEQUENCE [LARGE SCALE GENOMIC DNA]</scope>
    <source>
        <strain evidence="1 2">NCTC9601</strain>
    </source>
</reference>
<name>A0A2X1QWK7_KLEPN</name>
<dbReference type="AlphaFoldDB" id="A0A2X1QWK7"/>
<organism evidence="1 2">
    <name type="scientific">Klebsiella pneumoniae</name>
    <dbReference type="NCBI Taxonomy" id="573"/>
    <lineage>
        <taxon>Bacteria</taxon>
        <taxon>Pseudomonadati</taxon>
        <taxon>Pseudomonadota</taxon>
        <taxon>Gammaproteobacteria</taxon>
        <taxon>Enterobacterales</taxon>
        <taxon>Enterobacteriaceae</taxon>
        <taxon>Klebsiella/Raoultella group</taxon>
        <taxon>Klebsiella</taxon>
        <taxon>Klebsiella pneumoniae complex</taxon>
    </lineage>
</organism>
<proteinExistence type="predicted"/>
<evidence type="ECO:0000313" key="2">
    <source>
        <dbReference type="Proteomes" id="UP000251123"/>
    </source>
</evidence>
<sequence length="73" mass="8328">MRFRIAPEVAIGDEVAVRVFALVDAHSLQILVGRQRRIFRHHFGVQILQPLFLGTPLGKTLMHVVAEPFRHFA</sequence>
<dbReference type="Proteomes" id="UP000251123">
    <property type="component" value="Unassembled WGS sequence"/>
</dbReference>
<dbReference type="EMBL" id="UASN01000020">
    <property type="protein sequence ID" value="SPX55479.1"/>
    <property type="molecule type" value="Genomic_DNA"/>
</dbReference>
<evidence type="ECO:0000313" key="1">
    <source>
        <dbReference type="EMBL" id="SPX55479.1"/>
    </source>
</evidence>
<accession>A0A2X1QWK7</accession>
<protein>
    <submittedName>
        <fullName evidence="1">Uncharacterized protein</fullName>
    </submittedName>
</protein>